<dbReference type="SUPFAM" id="SSF110849">
    <property type="entry name" value="ParB/Sulfiredoxin"/>
    <property type="match status" value="1"/>
</dbReference>
<gene>
    <name evidence="4" type="ORF">QX233_17370</name>
</gene>
<keyword evidence="1 4" id="KW-0489">Methyltransferase</keyword>
<dbReference type="Gene3D" id="3.40.50.150">
    <property type="entry name" value="Vaccinia Virus protein VP39"/>
    <property type="match status" value="1"/>
</dbReference>
<feature type="domain" description="ParB-like N-terminal" evidence="3">
    <location>
        <begin position="19"/>
        <end position="114"/>
    </location>
</feature>
<name>A0AAJ1R745_9FLAO</name>
<dbReference type="GO" id="GO:0008170">
    <property type="term" value="F:N-methyltransferase activity"/>
    <property type="evidence" value="ECO:0007669"/>
    <property type="project" value="InterPro"/>
</dbReference>
<keyword evidence="2" id="KW-0808">Transferase</keyword>
<protein>
    <submittedName>
        <fullName evidence="4">DNA methyltransferase</fullName>
    </submittedName>
</protein>
<accession>A0AAJ1R745</accession>
<dbReference type="Pfam" id="PF01555">
    <property type="entry name" value="N6_N4_Mtase"/>
    <property type="match status" value="1"/>
</dbReference>
<evidence type="ECO:0000256" key="1">
    <source>
        <dbReference type="ARBA" id="ARBA00022603"/>
    </source>
</evidence>
<evidence type="ECO:0000259" key="3">
    <source>
        <dbReference type="SMART" id="SM00470"/>
    </source>
</evidence>
<organism evidence="4 5">
    <name type="scientific">Chryseobacterium gambrini</name>
    <dbReference type="NCBI Taxonomy" id="373672"/>
    <lineage>
        <taxon>Bacteria</taxon>
        <taxon>Pseudomonadati</taxon>
        <taxon>Bacteroidota</taxon>
        <taxon>Flavobacteriia</taxon>
        <taxon>Flavobacteriales</taxon>
        <taxon>Weeksellaceae</taxon>
        <taxon>Chryseobacterium group</taxon>
        <taxon>Chryseobacterium</taxon>
    </lineage>
</organism>
<dbReference type="SUPFAM" id="SSF53335">
    <property type="entry name" value="S-adenosyl-L-methionine-dependent methyltransferases"/>
    <property type="match status" value="1"/>
</dbReference>
<dbReference type="RefSeq" id="WP_040999618.1">
    <property type="nucleotide sequence ID" value="NZ_JAUHGV010000026.1"/>
</dbReference>
<dbReference type="Gene3D" id="3.90.1530.10">
    <property type="entry name" value="Conserved hypothetical protein from pyrococcus furiosus pfu- 392566-001, ParB domain"/>
    <property type="match status" value="1"/>
</dbReference>
<dbReference type="Proteomes" id="UP001225933">
    <property type="component" value="Unassembled WGS sequence"/>
</dbReference>
<evidence type="ECO:0000313" key="5">
    <source>
        <dbReference type="Proteomes" id="UP001225933"/>
    </source>
</evidence>
<evidence type="ECO:0000256" key="2">
    <source>
        <dbReference type="ARBA" id="ARBA00022679"/>
    </source>
</evidence>
<proteinExistence type="predicted"/>
<dbReference type="InterPro" id="IPR036086">
    <property type="entry name" value="ParB/Sulfiredoxin_sf"/>
</dbReference>
<dbReference type="AlphaFoldDB" id="A0AAJ1R745"/>
<reference evidence="4" key="1">
    <citation type="submission" date="2023-06" db="EMBL/GenBank/DDBJ databases">
        <title>Two Chryseobacterium gambrini strains from China.</title>
        <authorList>
            <person name="Zeng J."/>
            <person name="Wu Y."/>
        </authorList>
    </citation>
    <scope>NUCLEOTIDE SEQUENCE</scope>
    <source>
        <strain evidence="4">SQ219</strain>
    </source>
</reference>
<dbReference type="InterPro" id="IPR029063">
    <property type="entry name" value="SAM-dependent_MTases_sf"/>
</dbReference>
<dbReference type="CDD" id="cd16387">
    <property type="entry name" value="ParB_N_Srx"/>
    <property type="match status" value="1"/>
</dbReference>
<dbReference type="SMART" id="SM00470">
    <property type="entry name" value="ParB"/>
    <property type="match status" value="1"/>
</dbReference>
<sequence length="579" mass="66490">MHKETFTAGVVLPLFNRVTKLSLNQIEIPEEWDELFDRKEKKQFIKKLQEQFEKTGCYIPLVVFRYNDKYVIVDGVLRFLALQDLNLNQIDCIIIEKTPNSKDQVKDWIIEFNLKSVPTVEERRRLLSHYLRVVDGNEEDEISCNEKYGFVSEQYGRGWGRNNVITAKRSLVFDNENPENALNLSTRLLENEISFDRAKKCLDILADPKNNYDLQKENEAKILEGYISKNYDLKKAESMMRQYNTKVDRGTSEITVLNDISSDRYLILPGNSLDTQFPEGTLINGIFTSIPYFNLIEYGKDNISKGSRDIGSELEIGREKKREDFVENIVDVMKIGADHMTEDGVIIINLHDTYKGSICVGVVALLILEMQKAGFFFIDQIIWQKSNPKPQSNETSRFTNSYESILIFSKSPDYYYDQLRIFDPEKSATVKSGCSEQGNKGLGKKKSYHISNPYKTMRNFLCDNDIEQILKLNISKERSQKDGLQNGFFGSFPTLLPIPFILSFFPENGTVWDPFGGTGTTGRAALMLNRKVIISELYEKNVAKISEILEKGVSEYDENEYSSLRKDFLSSDDQIDLAA</sequence>
<dbReference type="InterPro" id="IPR002941">
    <property type="entry name" value="DNA_methylase_N4/N6"/>
</dbReference>
<dbReference type="GO" id="GO:0032259">
    <property type="term" value="P:methylation"/>
    <property type="evidence" value="ECO:0007669"/>
    <property type="project" value="UniProtKB-KW"/>
</dbReference>
<evidence type="ECO:0000313" key="4">
    <source>
        <dbReference type="EMBL" id="MDN4014245.1"/>
    </source>
</evidence>
<dbReference type="GO" id="GO:0003677">
    <property type="term" value="F:DNA binding"/>
    <property type="evidence" value="ECO:0007669"/>
    <property type="project" value="InterPro"/>
</dbReference>
<comment type="caution">
    <text evidence="4">The sequence shown here is derived from an EMBL/GenBank/DDBJ whole genome shotgun (WGS) entry which is preliminary data.</text>
</comment>
<dbReference type="EMBL" id="JAUHGV010000026">
    <property type="protein sequence ID" value="MDN4014245.1"/>
    <property type="molecule type" value="Genomic_DNA"/>
</dbReference>
<dbReference type="InterPro" id="IPR003115">
    <property type="entry name" value="ParB_N"/>
</dbReference>